<evidence type="ECO:0000313" key="2">
    <source>
        <dbReference type="EMBL" id="OAP61567.1"/>
    </source>
</evidence>
<protein>
    <submittedName>
        <fullName evidence="2">Uncharacterized protein</fullName>
    </submittedName>
</protein>
<comment type="caution">
    <text evidence="2">The sequence shown here is derived from an EMBL/GenBank/DDBJ whole genome shotgun (WGS) entry which is preliminary data.</text>
</comment>
<dbReference type="AlphaFoldDB" id="A0A178ZP57"/>
<name>A0A178ZP57_9EURO</name>
<sequence>MTDNEITFSVSFAPKSSCYNEFVNMIVRDSRWPINVSFVGVNAVVGRLVSKNWAEVDFPNMIETIVTHGYTVTITDPNTYTITKTVLGPVMTKNQSVPTVSDKKRKKRNKRKV</sequence>
<dbReference type="OrthoDB" id="10400414at2759"/>
<gene>
    <name evidence="2" type="ORF">AYL99_03770</name>
</gene>
<keyword evidence="3" id="KW-1185">Reference proteome</keyword>
<evidence type="ECO:0000313" key="3">
    <source>
        <dbReference type="Proteomes" id="UP000078343"/>
    </source>
</evidence>
<feature type="region of interest" description="Disordered" evidence="1">
    <location>
        <begin position="93"/>
        <end position="113"/>
    </location>
</feature>
<proteinExistence type="predicted"/>
<accession>A0A178ZP57</accession>
<feature type="compositionally biased region" description="Basic residues" evidence="1">
    <location>
        <begin position="103"/>
        <end position="113"/>
    </location>
</feature>
<organism evidence="2 3">
    <name type="scientific">Fonsecaea erecta</name>
    <dbReference type="NCBI Taxonomy" id="1367422"/>
    <lineage>
        <taxon>Eukaryota</taxon>
        <taxon>Fungi</taxon>
        <taxon>Dikarya</taxon>
        <taxon>Ascomycota</taxon>
        <taxon>Pezizomycotina</taxon>
        <taxon>Eurotiomycetes</taxon>
        <taxon>Chaetothyriomycetidae</taxon>
        <taxon>Chaetothyriales</taxon>
        <taxon>Herpotrichiellaceae</taxon>
        <taxon>Fonsecaea</taxon>
    </lineage>
</organism>
<evidence type="ECO:0000256" key="1">
    <source>
        <dbReference type="SAM" id="MobiDB-lite"/>
    </source>
</evidence>
<reference evidence="2 3" key="1">
    <citation type="submission" date="2016-04" db="EMBL/GenBank/DDBJ databases">
        <title>Draft genome of Fonsecaea erecta CBS 125763.</title>
        <authorList>
            <person name="Weiss V.A."/>
            <person name="Vicente V.A."/>
            <person name="Raittz R.T."/>
            <person name="Moreno L.F."/>
            <person name="De Souza E.M."/>
            <person name="Pedrosa F.O."/>
            <person name="Steffens M.B."/>
            <person name="Faoro H."/>
            <person name="Tadra-Sfeir M.Z."/>
            <person name="Najafzadeh M.J."/>
            <person name="Felipe M.S."/>
            <person name="Teixeira M."/>
            <person name="Sun J."/>
            <person name="Xi L."/>
            <person name="Gomes R."/>
            <person name="De Azevedo C.M."/>
            <person name="Salgado C.G."/>
            <person name="Da Silva M.B."/>
            <person name="Nascimento M.F."/>
            <person name="Queiroz-Telles F."/>
            <person name="Attili D.S."/>
            <person name="Gorbushina A."/>
        </authorList>
    </citation>
    <scope>NUCLEOTIDE SEQUENCE [LARGE SCALE GENOMIC DNA]</scope>
    <source>
        <strain evidence="2 3">CBS 125763</strain>
    </source>
</reference>
<dbReference type="EMBL" id="LVYI01000003">
    <property type="protein sequence ID" value="OAP61567.1"/>
    <property type="molecule type" value="Genomic_DNA"/>
</dbReference>
<dbReference type="RefSeq" id="XP_018694934.1">
    <property type="nucleotide sequence ID" value="XM_018835284.1"/>
</dbReference>
<dbReference type="GeneID" id="30007939"/>
<dbReference type="Proteomes" id="UP000078343">
    <property type="component" value="Unassembled WGS sequence"/>
</dbReference>